<dbReference type="SUPFAM" id="SSF52540">
    <property type="entry name" value="P-loop containing nucleoside triphosphate hydrolases"/>
    <property type="match status" value="1"/>
</dbReference>
<organism evidence="11 12">
    <name type="scientific">Anaerolinea thermophila</name>
    <dbReference type="NCBI Taxonomy" id="167964"/>
    <lineage>
        <taxon>Bacteria</taxon>
        <taxon>Bacillati</taxon>
        <taxon>Chloroflexota</taxon>
        <taxon>Anaerolineae</taxon>
        <taxon>Anaerolineales</taxon>
        <taxon>Anaerolineaceae</taxon>
        <taxon>Anaerolinea</taxon>
    </lineage>
</organism>
<dbReference type="PANTHER" id="PTHR34388">
    <property type="entry name" value="DNA POLYMERASE III SUBUNIT DELTA"/>
    <property type="match status" value="1"/>
</dbReference>
<evidence type="ECO:0000313" key="11">
    <source>
        <dbReference type="EMBL" id="KUK46819.1"/>
    </source>
</evidence>
<dbReference type="GO" id="GO:0006261">
    <property type="term" value="P:DNA-templated DNA replication"/>
    <property type="evidence" value="ECO:0007669"/>
    <property type="project" value="TreeGrafter"/>
</dbReference>
<dbReference type="EMBL" id="LGFU01000006">
    <property type="protein sequence ID" value="KUK46819.1"/>
    <property type="molecule type" value="Genomic_DNA"/>
</dbReference>
<evidence type="ECO:0000256" key="2">
    <source>
        <dbReference type="ARBA" id="ARBA00017703"/>
    </source>
</evidence>
<keyword evidence="5" id="KW-0235">DNA replication</keyword>
<evidence type="ECO:0000256" key="4">
    <source>
        <dbReference type="ARBA" id="ARBA00022695"/>
    </source>
</evidence>
<evidence type="ECO:0000256" key="8">
    <source>
        <dbReference type="ARBA" id="ARBA00049244"/>
    </source>
</evidence>
<comment type="catalytic activity">
    <reaction evidence="8">
        <text>DNA(n) + a 2'-deoxyribonucleoside 5'-triphosphate = DNA(n+1) + diphosphate</text>
        <dbReference type="Rhea" id="RHEA:22508"/>
        <dbReference type="Rhea" id="RHEA-COMP:17339"/>
        <dbReference type="Rhea" id="RHEA-COMP:17340"/>
        <dbReference type="ChEBI" id="CHEBI:33019"/>
        <dbReference type="ChEBI" id="CHEBI:61560"/>
        <dbReference type="ChEBI" id="CHEBI:173112"/>
        <dbReference type="EC" id="2.7.7.7"/>
    </reaction>
</comment>
<keyword evidence="3" id="KW-0808">Transferase</keyword>
<gene>
    <name evidence="11" type="ORF">XD73_0290</name>
</gene>
<protein>
    <recommendedName>
        <fullName evidence="2">DNA polymerase III subunit delta</fullName>
        <ecNumber evidence="1">2.7.7.7</ecNumber>
    </recommendedName>
</protein>
<name>A0A101FYP3_9CHLR</name>
<evidence type="ECO:0000256" key="3">
    <source>
        <dbReference type="ARBA" id="ARBA00022679"/>
    </source>
</evidence>
<dbReference type="GO" id="GO:0003887">
    <property type="term" value="F:DNA-directed DNA polymerase activity"/>
    <property type="evidence" value="ECO:0007669"/>
    <property type="project" value="UniProtKB-KW"/>
</dbReference>
<dbReference type="InterPro" id="IPR048466">
    <property type="entry name" value="DNA_pol3_delta-like_C"/>
</dbReference>
<dbReference type="InterPro" id="IPR005790">
    <property type="entry name" value="DNA_polIII_delta"/>
</dbReference>
<feature type="domain" description="DNA polymerase III delta N-terminal" evidence="9">
    <location>
        <begin position="16"/>
        <end position="111"/>
    </location>
</feature>
<feature type="domain" description="DNA polymerase III delta subunit-like C-terminal" evidence="10">
    <location>
        <begin position="221"/>
        <end position="339"/>
    </location>
</feature>
<dbReference type="PANTHER" id="PTHR34388:SF1">
    <property type="entry name" value="DNA POLYMERASE III SUBUNIT DELTA"/>
    <property type="match status" value="1"/>
</dbReference>
<sequence>MPAQSPSEDTQKPSVYIFIGDDLDAIRSVEVRFIKEMGNPDYASLNIARLHGQVDSLDELLKNVSLFPFGVERRLVIFAQPLDRINKSDTERWQQIMEHIPPTTALVLEIHSIWVKTKNGWKWDSYASHPWFEKWSAQKEAWLYKEEFRIPSRSGLPARIQQMVSEEGGKIQRPVALELAGIAGNDVLRLRQEVKKLCTYTGFEREITRDDVRMLCTLIPEEDVFAMVDAFALGDSSTALHHLKLMFANQDYVRVFSMIVRQFRMLLLTKEALSEGISSADTIAGLIHEHPYVVKKVIQQCRRFTYEELKQIYFALYDLDGEIKRGNVLPEVGLELVFFEKIRTPLGQE</sequence>
<keyword evidence="6" id="KW-0239">DNA-directed DNA polymerase</keyword>
<dbReference type="GO" id="GO:0003677">
    <property type="term" value="F:DNA binding"/>
    <property type="evidence" value="ECO:0007669"/>
    <property type="project" value="InterPro"/>
</dbReference>
<dbReference type="InterPro" id="IPR010372">
    <property type="entry name" value="DNA_pol3_delta_N"/>
</dbReference>
<dbReference type="GO" id="GO:0009360">
    <property type="term" value="C:DNA polymerase III complex"/>
    <property type="evidence" value="ECO:0007669"/>
    <property type="project" value="InterPro"/>
</dbReference>
<dbReference type="Gene3D" id="1.10.8.60">
    <property type="match status" value="1"/>
</dbReference>
<evidence type="ECO:0000256" key="7">
    <source>
        <dbReference type="ARBA" id="ARBA00034754"/>
    </source>
</evidence>
<dbReference type="EC" id="2.7.7.7" evidence="1"/>
<dbReference type="Proteomes" id="UP000064249">
    <property type="component" value="Unassembled WGS sequence"/>
</dbReference>
<dbReference type="Gene3D" id="1.20.272.10">
    <property type="match status" value="1"/>
</dbReference>
<proteinExistence type="inferred from homology"/>
<comment type="caution">
    <text evidence="11">The sequence shown here is derived from an EMBL/GenBank/DDBJ whole genome shotgun (WGS) entry which is preliminary data.</text>
</comment>
<accession>A0A101FYP3</accession>
<keyword evidence="4" id="KW-0548">Nucleotidyltransferase</keyword>
<dbReference type="Pfam" id="PF06144">
    <property type="entry name" value="DNA_pol3_delta"/>
    <property type="match status" value="1"/>
</dbReference>
<evidence type="ECO:0000256" key="5">
    <source>
        <dbReference type="ARBA" id="ARBA00022705"/>
    </source>
</evidence>
<dbReference type="InterPro" id="IPR027417">
    <property type="entry name" value="P-loop_NTPase"/>
</dbReference>
<evidence type="ECO:0000256" key="1">
    <source>
        <dbReference type="ARBA" id="ARBA00012417"/>
    </source>
</evidence>
<evidence type="ECO:0000259" key="10">
    <source>
        <dbReference type="Pfam" id="PF21694"/>
    </source>
</evidence>
<evidence type="ECO:0000313" key="12">
    <source>
        <dbReference type="Proteomes" id="UP000064249"/>
    </source>
</evidence>
<reference evidence="11 12" key="1">
    <citation type="journal article" date="2015" name="MBio">
        <title>Genome-Resolved Metagenomic Analysis Reveals Roles for Candidate Phyla and Other Microbial Community Members in Biogeochemical Transformations in Oil Reservoirs.</title>
        <authorList>
            <person name="Hu P."/>
            <person name="Tom L."/>
            <person name="Singh A."/>
            <person name="Thomas B.C."/>
            <person name="Baker B.J."/>
            <person name="Piceno Y.M."/>
            <person name="Andersen G.L."/>
            <person name="Banfield J.F."/>
        </authorList>
    </citation>
    <scope>NUCLEOTIDE SEQUENCE [LARGE SCALE GENOMIC DNA]</scope>
    <source>
        <strain evidence="11">46_16</strain>
    </source>
</reference>
<dbReference type="InterPro" id="IPR008921">
    <property type="entry name" value="DNA_pol3_clamp-load_cplx_C"/>
</dbReference>
<dbReference type="NCBIfam" id="TIGR01128">
    <property type="entry name" value="holA"/>
    <property type="match status" value="1"/>
</dbReference>
<dbReference type="Pfam" id="PF21694">
    <property type="entry name" value="DNA_pol3_delta_C"/>
    <property type="match status" value="1"/>
</dbReference>
<evidence type="ECO:0000259" key="9">
    <source>
        <dbReference type="Pfam" id="PF06144"/>
    </source>
</evidence>
<evidence type="ECO:0000256" key="6">
    <source>
        <dbReference type="ARBA" id="ARBA00022932"/>
    </source>
</evidence>
<dbReference type="AlphaFoldDB" id="A0A101FYP3"/>
<dbReference type="Gene3D" id="3.40.50.300">
    <property type="entry name" value="P-loop containing nucleotide triphosphate hydrolases"/>
    <property type="match status" value="1"/>
</dbReference>
<comment type="similarity">
    <text evidence="7">Belongs to the DNA polymerase HolA subunit family.</text>
</comment>
<dbReference type="SUPFAM" id="SSF48019">
    <property type="entry name" value="post-AAA+ oligomerization domain-like"/>
    <property type="match status" value="1"/>
</dbReference>